<evidence type="ECO:0000256" key="3">
    <source>
        <dbReference type="RuleBase" id="RU003560"/>
    </source>
</evidence>
<gene>
    <name evidence="4" type="ORF">MGAL_10B003582</name>
</gene>
<dbReference type="InterPro" id="IPR015424">
    <property type="entry name" value="PyrdxlP-dep_Trfase"/>
</dbReference>
<dbReference type="Proteomes" id="UP000596742">
    <property type="component" value="Unassembled WGS sequence"/>
</dbReference>
<dbReference type="InterPro" id="IPR015421">
    <property type="entry name" value="PyrdxlP-dep_Trfase_major"/>
</dbReference>
<sequence length="499" mass="55626">MERFSKEITLEKRNKHIGDACTLFFKHDPLKITKASKQYMYDEKDNAYLDCINNVCHVGHCHPYVVEAGYEQMKTLNTNSRFLHDNMVMLAERLISTLPEGLNTVYFTNSGSEATDLAIRLANHHTHGTEQITLDHAYHGHVISALDISPYKLGTCTDGIHTHSDNVHIVPCPDTYRGKFRDCDFPEDNMAHLYANEVKTVIDKLKKEKKQVSMFIAESMQSCAGQVIFPEGYLQKVYKHVHDAGGICIADEVQVGFGRAGSHFWTFQTQGVIPDIVTIGKPMGNGHPVAAVITTKDISMSFKNSGMEYFNTYGGNPVSCAIALAVMDVIEEEKLQENALVTGKYWVSQLNEIKKQFPIIGDVRGLGMFIGIDLVKDRETREPASAEAKHVIARMKEEFIILSTDGPYCNIIKMKPPMCFTKENVDHFCQKLVMVLKEIQGKNINSNADMKKSVISGKKETLSDSDDSGVSVNGHHGFVNGQEYVAVHPGDNDSVTVVT</sequence>
<reference evidence="4" key="1">
    <citation type="submission" date="2018-11" db="EMBL/GenBank/DDBJ databases">
        <authorList>
            <person name="Alioto T."/>
            <person name="Alioto T."/>
        </authorList>
    </citation>
    <scope>NUCLEOTIDE SEQUENCE</scope>
</reference>
<keyword evidence="5" id="KW-1185">Reference proteome</keyword>
<dbReference type="GO" id="GO:0030170">
    <property type="term" value="F:pyridoxal phosphate binding"/>
    <property type="evidence" value="ECO:0007669"/>
    <property type="project" value="InterPro"/>
</dbReference>
<comment type="similarity">
    <text evidence="1 3">Belongs to the class-III pyridoxal-phosphate-dependent aminotransferase family.</text>
</comment>
<evidence type="ECO:0000313" key="4">
    <source>
        <dbReference type="EMBL" id="VDI83401.1"/>
    </source>
</evidence>
<dbReference type="Pfam" id="PF00202">
    <property type="entry name" value="Aminotran_3"/>
    <property type="match status" value="1"/>
</dbReference>
<dbReference type="InterPro" id="IPR015422">
    <property type="entry name" value="PyrdxlP-dep_Trfase_small"/>
</dbReference>
<keyword evidence="4" id="KW-0456">Lyase</keyword>
<evidence type="ECO:0000256" key="1">
    <source>
        <dbReference type="ARBA" id="ARBA00008954"/>
    </source>
</evidence>
<proteinExistence type="inferred from homology"/>
<dbReference type="CDD" id="cd00610">
    <property type="entry name" value="OAT_like"/>
    <property type="match status" value="1"/>
</dbReference>
<name>A0A8B6HQW3_MYTGA</name>
<dbReference type="PANTHER" id="PTHR45688:SF13">
    <property type="entry name" value="ALANINE--GLYOXYLATE AMINOTRANSFERASE 2-LIKE"/>
    <property type="match status" value="1"/>
</dbReference>
<dbReference type="GO" id="GO:0005739">
    <property type="term" value="C:mitochondrion"/>
    <property type="evidence" value="ECO:0007669"/>
    <property type="project" value="TreeGrafter"/>
</dbReference>
<comment type="caution">
    <text evidence="4">The sequence shown here is derived from an EMBL/GenBank/DDBJ whole genome shotgun (WGS) entry which is preliminary data.</text>
</comment>
<dbReference type="InterPro" id="IPR049704">
    <property type="entry name" value="Aminotrans_3_PPA_site"/>
</dbReference>
<dbReference type="GO" id="GO:0050459">
    <property type="term" value="F:ethanolamine-phosphate phospho-lyase activity"/>
    <property type="evidence" value="ECO:0007669"/>
    <property type="project" value="UniProtKB-EC"/>
</dbReference>
<dbReference type="PROSITE" id="PS00600">
    <property type="entry name" value="AA_TRANSFER_CLASS_3"/>
    <property type="match status" value="1"/>
</dbReference>
<dbReference type="OrthoDB" id="10261433at2759"/>
<dbReference type="EC" id="4.2.3.2" evidence="4"/>
<dbReference type="Gene3D" id="3.90.1150.10">
    <property type="entry name" value="Aspartate Aminotransferase, domain 1"/>
    <property type="match status" value="1"/>
</dbReference>
<keyword evidence="2 3" id="KW-0663">Pyridoxal phosphate</keyword>
<dbReference type="PIRSF" id="PIRSF000521">
    <property type="entry name" value="Transaminase_4ab_Lys_Orn"/>
    <property type="match status" value="1"/>
</dbReference>
<accession>A0A8B6HQW3</accession>
<protein>
    <submittedName>
        <fullName evidence="4">Ethanolamine-phosphate phospho-lyase</fullName>
        <ecNumber evidence="4">4.2.3.2</ecNumber>
    </submittedName>
</protein>
<dbReference type="Gene3D" id="3.40.640.10">
    <property type="entry name" value="Type I PLP-dependent aspartate aminotransferase-like (Major domain)"/>
    <property type="match status" value="1"/>
</dbReference>
<dbReference type="SUPFAM" id="SSF53383">
    <property type="entry name" value="PLP-dependent transferases"/>
    <property type="match status" value="1"/>
</dbReference>
<dbReference type="AlphaFoldDB" id="A0A8B6HQW3"/>
<dbReference type="InterPro" id="IPR005814">
    <property type="entry name" value="Aminotrans_3"/>
</dbReference>
<organism evidence="4 5">
    <name type="scientific">Mytilus galloprovincialis</name>
    <name type="common">Mediterranean mussel</name>
    <dbReference type="NCBI Taxonomy" id="29158"/>
    <lineage>
        <taxon>Eukaryota</taxon>
        <taxon>Metazoa</taxon>
        <taxon>Spiralia</taxon>
        <taxon>Lophotrochozoa</taxon>
        <taxon>Mollusca</taxon>
        <taxon>Bivalvia</taxon>
        <taxon>Autobranchia</taxon>
        <taxon>Pteriomorphia</taxon>
        <taxon>Mytilida</taxon>
        <taxon>Mytiloidea</taxon>
        <taxon>Mytilidae</taxon>
        <taxon>Mytilinae</taxon>
        <taxon>Mytilus</taxon>
    </lineage>
</organism>
<evidence type="ECO:0000256" key="2">
    <source>
        <dbReference type="ARBA" id="ARBA00022898"/>
    </source>
</evidence>
<evidence type="ECO:0000313" key="5">
    <source>
        <dbReference type="Proteomes" id="UP000596742"/>
    </source>
</evidence>
<dbReference type="EMBL" id="UYJE01010459">
    <property type="protein sequence ID" value="VDI83401.1"/>
    <property type="molecule type" value="Genomic_DNA"/>
</dbReference>
<dbReference type="PANTHER" id="PTHR45688">
    <property type="match status" value="1"/>
</dbReference>
<dbReference type="GO" id="GO:0008483">
    <property type="term" value="F:transaminase activity"/>
    <property type="evidence" value="ECO:0007669"/>
    <property type="project" value="InterPro"/>
</dbReference>